<keyword evidence="3" id="KW-1185">Reference proteome</keyword>
<dbReference type="HOGENOM" id="CLU_367142_0_0_7"/>
<gene>
    <name evidence="2" type="ordered locus">Hoch_3057</name>
</gene>
<dbReference type="Proteomes" id="UP000001880">
    <property type="component" value="Chromosome"/>
</dbReference>
<evidence type="ECO:0000313" key="2">
    <source>
        <dbReference type="EMBL" id="ACY15563.1"/>
    </source>
</evidence>
<evidence type="ECO:0008006" key="4">
    <source>
        <dbReference type="Google" id="ProtNLM"/>
    </source>
</evidence>
<dbReference type="SUPFAM" id="SSF48452">
    <property type="entry name" value="TPR-like"/>
    <property type="match status" value="1"/>
</dbReference>
<dbReference type="KEGG" id="hoh:Hoch_3057"/>
<proteinExistence type="predicted"/>
<evidence type="ECO:0000256" key="1">
    <source>
        <dbReference type="SAM" id="MobiDB-lite"/>
    </source>
</evidence>
<protein>
    <recommendedName>
        <fullName evidence="4">Tetratricopeptide repeat protein</fullName>
    </recommendedName>
</protein>
<reference evidence="2 3" key="1">
    <citation type="journal article" date="2010" name="Stand. Genomic Sci.">
        <title>Complete genome sequence of Haliangium ochraceum type strain (SMP-2).</title>
        <authorList>
            <consortium name="US DOE Joint Genome Institute (JGI-PGF)"/>
            <person name="Ivanova N."/>
            <person name="Daum C."/>
            <person name="Lang E."/>
            <person name="Abt B."/>
            <person name="Kopitz M."/>
            <person name="Saunders E."/>
            <person name="Lapidus A."/>
            <person name="Lucas S."/>
            <person name="Glavina Del Rio T."/>
            <person name="Nolan M."/>
            <person name="Tice H."/>
            <person name="Copeland A."/>
            <person name="Cheng J.F."/>
            <person name="Chen F."/>
            <person name="Bruce D."/>
            <person name="Goodwin L."/>
            <person name="Pitluck S."/>
            <person name="Mavromatis K."/>
            <person name="Pati A."/>
            <person name="Mikhailova N."/>
            <person name="Chen A."/>
            <person name="Palaniappan K."/>
            <person name="Land M."/>
            <person name="Hauser L."/>
            <person name="Chang Y.J."/>
            <person name="Jeffries C.D."/>
            <person name="Detter J.C."/>
            <person name="Brettin T."/>
            <person name="Rohde M."/>
            <person name="Goker M."/>
            <person name="Bristow J."/>
            <person name="Markowitz V."/>
            <person name="Eisen J.A."/>
            <person name="Hugenholtz P."/>
            <person name="Kyrpides N.C."/>
            <person name="Klenk H.P."/>
        </authorList>
    </citation>
    <scope>NUCLEOTIDE SEQUENCE [LARGE SCALE GENOMIC DNA]</scope>
    <source>
        <strain evidence="3">DSM 14365 / CIP 107738 / JCM 11303 / AJ 13395 / SMP-2</strain>
    </source>
</reference>
<feature type="region of interest" description="Disordered" evidence="1">
    <location>
        <begin position="433"/>
        <end position="452"/>
    </location>
</feature>
<evidence type="ECO:0000313" key="3">
    <source>
        <dbReference type="Proteomes" id="UP000001880"/>
    </source>
</evidence>
<name>D0LR55_HALO1</name>
<dbReference type="RefSeq" id="WP_012828163.1">
    <property type="nucleotide sequence ID" value="NC_013440.1"/>
</dbReference>
<dbReference type="EMBL" id="CP001804">
    <property type="protein sequence ID" value="ACY15563.1"/>
    <property type="molecule type" value="Genomic_DNA"/>
</dbReference>
<dbReference type="AlphaFoldDB" id="D0LR55"/>
<sequence length="759" mass="81087">MTASAAAGTALLGQAQAALPFSPERARQLLLEAAELLRPVDDGGGYAQACELMGQIALETGDFALAAEPFSAARRAHRERGQTRAAARLDAVLAFLAAPEPVGNDAELLRAEAALLARLLNPTNRDGDGDGERGDWAVQQRVRLDLQRRMRMRSGAHASLRELERRLGLSPAATALLASTAALERAPECAQLVHLAQGHSRAPAPAFLRALLAPALAAYAGDAGAQTGAHIDAALALLRARALLRDRNEVQLEPRVLAYLGGAREPVQILGNRARGDNTPWLVPWSFAPGLVVSPRVLPRALPGLPEEAHAHLRRGRGVLALVGATRDIETVLASYGRELRVGFLHVRLDGIRDSHTLARVIAVALRDARLSGTSPLIDCGEGPDADTAAHLRALLGPWPWTVYLAARHTEAVAPLLGPNDIALYCAEDTAMTRRRPGPSSPSGPPGANTASAADGLLTRARDLVLRGAIDQALPLYLRGGQILRDDGKQAEAVTVLVAAARLHAMHDQLDAADAVLGDIEDIARASDKLGEVARARAEIADQRGQLDDRRAAWQAAFDHGDRAQRFFALLRLADIARGEDDPEAVCELFERALAFAPEDDPAQVAELHIERAVVLCMIGRHDDASAALADAEPLCADDQLLNARIAGQRGVIALAEGDSERAREHGAAARALAVAATHVPTYLSASMLVYMAYRQGDDLMRAYDTLVRARVSLQDLHGPEGAALVQPALDAFAEQLGGDEFDAIHERWVAWRRQETQA</sequence>
<dbReference type="Gene3D" id="1.25.40.10">
    <property type="entry name" value="Tetratricopeptide repeat domain"/>
    <property type="match status" value="1"/>
</dbReference>
<dbReference type="SMART" id="SM00028">
    <property type="entry name" value="TPR"/>
    <property type="match status" value="4"/>
</dbReference>
<dbReference type="InterPro" id="IPR011990">
    <property type="entry name" value="TPR-like_helical_dom_sf"/>
</dbReference>
<organism evidence="2 3">
    <name type="scientific">Haliangium ochraceum (strain DSM 14365 / JCM 11303 / SMP-2)</name>
    <dbReference type="NCBI Taxonomy" id="502025"/>
    <lineage>
        <taxon>Bacteria</taxon>
        <taxon>Pseudomonadati</taxon>
        <taxon>Myxococcota</taxon>
        <taxon>Polyangia</taxon>
        <taxon>Haliangiales</taxon>
        <taxon>Kofleriaceae</taxon>
        <taxon>Haliangium</taxon>
    </lineage>
</organism>
<dbReference type="STRING" id="502025.Hoch_3057"/>
<dbReference type="InterPro" id="IPR019734">
    <property type="entry name" value="TPR_rpt"/>
</dbReference>
<accession>D0LR55</accession>